<proteinExistence type="predicted"/>
<dbReference type="NCBIfam" id="TIGR01549">
    <property type="entry name" value="HAD-SF-IA-v1"/>
    <property type="match status" value="1"/>
</dbReference>
<keyword evidence="3 5" id="KW-0378">Hydrolase</keyword>
<evidence type="ECO:0000256" key="2">
    <source>
        <dbReference type="ARBA" id="ARBA00022723"/>
    </source>
</evidence>
<dbReference type="PANTHER" id="PTHR46470:SF2">
    <property type="entry name" value="GLYCERALDEHYDE 3-PHOSPHATE PHOSPHATASE"/>
    <property type="match status" value="1"/>
</dbReference>
<dbReference type="PANTHER" id="PTHR46470">
    <property type="entry name" value="N-ACYLNEURAMINATE-9-PHOSPHATASE"/>
    <property type="match status" value="1"/>
</dbReference>
<dbReference type="Pfam" id="PF13419">
    <property type="entry name" value="HAD_2"/>
    <property type="match status" value="1"/>
</dbReference>
<evidence type="ECO:0000313" key="5">
    <source>
        <dbReference type="EMBL" id="MFB3170662.1"/>
    </source>
</evidence>
<gene>
    <name evidence="5" type="ORF">P5G62_026455</name>
</gene>
<evidence type="ECO:0000256" key="4">
    <source>
        <dbReference type="ARBA" id="ARBA00022842"/>
    </source>
</evidence>
<name>A0ABV4Z0Y2_9BACI</name>
<evidence type="ECO:0000256" key="3">
    <source>
        <dbReference type="ARBA" id="ARBA00022801"/>
    </source>
</evidence>
<dbReference type="Gene3D" id="1.10.150.520">
    <property type="match status" value="1"/>
</dbReference>
<keyword evidence="4" id="KW-0460">Magnesium</keyword>
<accession>A0ABV4Z0Y2</accession>
<dbReference type="RefSeq" id="WP_306075912.1">
    <property type="nucleotide sequence ID" value="NZ_JAROBZ020000003.1"/>
</dbReference>
<organism evidence="5 6">
    <name type="scientific">Neobacillus driksii</name>
    <dbReference type="NCBI Taxonomy" id="3035913"/>
    <lineage>
        <taxon>Bacteria</taxon>
        <taxon>Bacillati</taxon>
        <taxon>Bacillota</taxon>
        <taxon>Bacilli</taxon>
        <taxon>Bacillales</taxon>
        <taxon>Bacillaceae</taxon>
        <taxon>Neobacillus</taxon>
    </lineage>
</organism>
<protein>
    <submittedName>
        <fullName evidence="5">HAD family hydrolase</fullName>
        <ecNumber evidence="5">3.1.3.-</ecNumber>
    </submittedName>
</protein>
<dbReference type="SUPFAM" id="SSF56784">
    <property type="entry name" value="HAD-like"/>
    <property type="match status" value="1"/>
</dbReference>
<dbReference type="InterPro" id="IPR036412">
    <property type="entry name" value="HAD-like_sf"/>
</dbReference>
<sequence length="238" mass="27528">MKIKALVFDLDDTLFKESNYIFSGFQAVDIWLRDTYEISGFNGVATQLFNSGVRKNTFNRALELLDVSINENMIINMVNIYRNHEPYIKLYDDAEWVINNLASTCKLGIITDGYLTTQEKKVEALKLKERFNSIILSDLFGRTNWKPSPIPYIKSSLELNCPHNECVYIGDNLTKDFITAKKLGWKTVHIKRSDGIYSNTIVSKEFGAHYEIRDLRELQNILELNKLFKSPNQKVVIE</sequence>
<keyword evidence="2" id="KW-0479">Metal-binding</keyword>
<dbReference type="InterPro" id="IPR041492">
    <property type="entry name" value="HAD_2"/>
</dbReference>
<dbReference type="EC" id="3.1.3.-" evidence="5"/>
<dbReference type="EMBL" id="JAROBZ020000003">
    <property type="protein sequence ID" value="MFB3170662.1"/>
    <property type="molecule type" value="Genomic_DNA"/>
</dbReference>
<dbReference type="GO" id="GO:0016787">
    <property type="term" value="F:hydrolase activity"/>
    <property type="evidence" value="ECO:0007669"/>
    <property type="project" value="UniProtKB-KW"/>
</dbReference>
<evidence type="ECO:0000256" key="1">
    <source>
        <dbReference type="ARBA" id="ARBA00001946"/>
    </source>
</evidence>
<keyword evidence="6" id="KW-1185">Reference proteome</keyword>
<dbReference type="InterPro" id="IPR023214">
    <property type="entry name" value="HAD_sf"/>
</dbReference>
<dbReference type="SFLD" id="SFLDS00003">
    <property type="entry name" value="Haloacid_Dehalogenase"/>
    <property type="match status" value="1"/>
</dbReference>
<comment type="caution">
    <text evidence="5">The sequence shown here is derived from an EMBL/GenBank/DDBJ whole genome shotgun (WGS) entry which is preliminary data.</text>
</comment>
<dbReference type="SFLD" id="SFLDG01129">
    <property type="entry name" value="C1.5:_HAD__Beta-PGM__Phosphata"/>
    <property type="match status" value="1"/>
</dbReference>
<dbReference type="Gene3D" id="3.40.50.1000">
    <property type="entry name" value="HAD superfamily/HAD-like"/>
    <property type="match status" value="1"/>
</dbReference>
<dbReference type="Proteomes" id="UP001241748">
    <property type="component" value="Unassembled WGS sequence"/>
</dbReference>
<dbReference type="InterPro" id="IPR006439">
    <property type="entry name" value="HAD-SF_hydro_IA"/>
</dbReference>
<evidence type="ECO:0000313" key="6">
    <source>
        <dbReference type="Proteomes" id="UP001241748"/>
    </source>
</evidence>
<comment type="cofactor">
    <cofactor evidence="1">
        <name>Mg(2+)</name>
        <dbReference type="ChEBI" id="CHEBI:18420"/>
    </cofactor>
</comment>
<dbReference type="InterPro" id="IPR051400">
    <property type="entry name" value="HAD-like_hydrolase"/>
</dbReference>
<reference evidence="5 6" key="1">
    <citation type="submission" date="2024-05" db="EMBL/GenBank/DDBJ databases">
        <authorList>
            <person name="Venkateswaran K."/>
        </authorList>
    </citation>
    <scope>NUCLEOTIDE SEQUENCE [LARGE SCALE GENOMIC DNA]</scope>
    <source>
        <strain evidence="5 6">179-C4-2-HS</strain>
    </source>
</reference>